<evidence type="ECO:0000313" key="3">
    <source>
        <dbReference type="Proteomes" id="UP000256405"/>
    </source>
</evidence>
<comment type="caution">
    <text evidence="2">The sequence shown here is derived from an EMBL/GenBank/DDBJ whole genome shotgun (WGS) entry which is preliminary data.</text>
</comment>
<keyword evidence="3" id="KW-1185">Reference proteome</keyword>
<proteinExistence type="predicted"/>
<accession>A0A3E0E0Y8</accession>
<protein>
    <submittedName>
        <fullName evidence="2">Uncharacterized protein</fullName>
    </submittedName>
</protein>
<keyword evidence="1" id="KW-0472">Membrane</keyword>
<keyword evidence="1" id="KW-0812">Transmembrane</keyword>
<feature type="transmembrane region" description="Helical" evidence="1">
    <location>
        <begin position="41"/>
        <end position="60"/>
    </location>
</feature>
<evidence type="ECO:0000313" key="2">
    <source>
        <dbReference type="EMBL" id="REG90566.1"/>
    </source>
</evidence>
<sequence length="88" mass="9856">MKKHKQLTEHYLLPLNLCFLSFFGLFLIYELDKLLMVGSQQSTASFTLATCAGTAIFLIGSVKFRNAYFQGLCVMLSVIALVILSYPL</sequence>
<gene>
    <name evidence="2" type="ORF">C8N25_10664</name>
</gene>
<feature type="transmembrane region" description="Helical" evidence="1">
    <location>
        <begin position="12"/>
        <end position="29"/>
    </location>
</feature>
<name>A0A3E0E0Y8_9BACT</name>
<dbReference type="AlphaFoldDB" id="A0A3E0E0Y8"/>
<dbReference type="Proteomes" id="UP000256405">
    <property type="component" value="Unassembled WGS sequence"/>
</dbReference>
<keyword evidence="1" id="KW-1133">Transmembrane helix</keyword>
<evidence type="ECO:0000256" key="1">
    <source>
        <dbReference type="SAM" id="Phobius"/>
    </source>
</evidence>
<dbReference type="EMBL" id="QUNF01000006">
    <property type="protein sequence ID" value="REG90566.1"/>
    <property type="molecule type" value="Genomic_DNA"/>
</dbReference>
<feature type="transmembrane region" description="Helical" evidence="1">
    <location>
        <begin position="67"/>
        <end position="86"/>
    </location>
</feature>
<organism evidence="2 3">
    <name type="scientific">Algoriphagus antarcticus</name>
    <dbReference type="NCBI Taxonomy" id="238540"/>
    <lineage>
        <taxon>Bacteria</taxon>
        <taxon>Pseudomonadati</taxon>
        <taxon>Bacteroidota</taxon>
        <taxon>Cytophagia</taxon>
        <taxon>Cytophagales</taxon>
        <taxon>Cyclobacteriaceae</taxon>
        <taxon>Algoriphagus</taxon>
    </lineage>
</organism>
<reference evidence="2 3" key="1">
    <citation type="submission" date="2018-08" db="EMBL/GenBank/DDBJ databases">
        <title>Genomic Encyclopedia of Archaeal and Bacterial Type Strains, Phase II (KMG-II): from individual species to whole genera.</title>
        <authorList>
            <person name="Goeker M."/>
        </authorList>
    </citation>
    <scope>NUCLEOTIDE SEQUENCE [LARGE SCALE GENOMIC DNA]</scope>
    <source>
        <strain evidence="2 3">DSM 15986</strain>
    </source>
</reference>